<accession>A0A8X6N5R1</accession>
<sequence length="256" mass="28502">MIDLLLYPYHYFHAIATFKSSSIGAITTNISRVSAMSVSVCIHFNNHLFWHRFLPAAMPSQIVEKSVSSNLLIMYLLSVINSSVLSVILLDIEVYEATGTVYADTGASQSVGGELMVKFLKNRGQKFTELYLSMHLADGQQSTPLVQKATVPITVCGRTFQTHLKTDDFFLPHAKGNWTLLGVDFLKTSGIVMNMRKKYCDVPVQSNPADESETSDLHLSEERQNFDAEERNDLTVLLNENKDVFNSNGVSNNGVL</sequence>
<comment type="caution">
    <text evidence="2">The sequence shown here is derived from an EMBL/GenBank/DDBJ whole genome shotgun (WGS) entry which is preliminary data.</text>
</comment>
<evidence type="ECO:0000313" key="2">
    <source>
        <dbReference type="EMBL" id="GFS95196.1"/>
    </source>
</evidence>
<protein>
    <submittedName>
        <fullName evidence="2">Transposon Tf2-6 polyprotein</fullName>
    </submittedName>
</protein>
<organism evidence="2 3">
    <name type="scientific">Nephila pilipes</name>
    <name type="common">Giant wood spider</name>
    <name type="synonym">Nephila maculata</name>
    <dbReference type="NCBI Taxonomy" id="299642"/>
    <lineage>
        <taxon>Eukaryota</taxon>
        <taxon>Metazoa</taxon>
        <taxon>Ecdysozoa</taxon>
        <taxon>Arthropoda</taxon>
        <taxon>Chelicerata</taxon>
        <taxon>Arachnida</taxon>
        <taxon>Araneae</taxon>
        <taxon>Araneomorphae</taxon>
        <taxon>Entelegynae</taxon>
        <taxon>Araneoidea</taxon>
        <taxon>Nephilidae</taxon>
        <taxon>Nephila</taxon>
    </lineage>
</organism>
<keyword evidence="3" id="KW-1185">Reference proteome</keyword>
<dbReference type="Gene3D" id="2.40.70.10">
    <property type="entry name" value="Acid Proteases"/>
    <property type="match status" value="1"/>
</dbReference>
<feature type="region of interest" description="Disordered" evidence="1">
    <location>
        <begin position="204"/>
        <end position="223"/>
    </location>
</feature>
<evidence type="ECO:0000256" key="1">
    <source>
        <dbReference type="SAM" id="MobiDB-lite"/>
    </source>
</evidence>
<dbReference type="OrthoDB" id="6783097at2759"/>
<reference evidence="2" key="1">
    <citation type="submission" date="2020-08" db="EMBL/GenBank/DDBJ databases">
        <title>Multicomponent nature underlies the extraordinary mechanical properties of spider dragline silk.</title>
        <authorList>
            <person name="Kono N."/>
            <person name="Nakamura H."/>
            <person name="Mori M."/>
            <person name="Yoshida Y."/>
            <person name="Ohtoshi R."/>
            <person name="Malay A.D."/>
            <person name="Moran D.A.P."/>
            <person name="Tomita M."/>
            <person name="Numata K."/>
            <person name="Arakawa K."/>
        </authorList>
    </citation>
    <scope>NUCLEOTIDE SEQUENCE</scope>
</reference>
<evidence type="ECO:0000313" key="3">
    <source>
        <dbReference type="Proteomes" id="UP000887013"/>
    </source>
</evidence>
<name>A0A8X6N5R1_NEPPI</name>
<dbReference type="Proteomes" id="UP000887013">
    <property type="component" value="Unassembled WGS sequence"/>
</dbReference>
<dbReference type="AlphaFoldDB" id="A0A8X6N5R1"/>
<proteinExistence type="predicted"/>
<gene>
    <name evidence="2" type="primary">Tf2-6_445</name>
    <name evidence="2" type="ORF">NPIL_385231</name>
</gene>
<dbReference type="InterPro" id="IPR021109">
    <property type="entry name" value="Peptidase_aspartic_dom_sf"/>
</dbReference>
<dbReference type="EMBL" id="BMAW01054205">
    <property type="protein sequence ID" value="GFS95196.1"/>
    <property type="molecule type" value="Genomic_DNA"/>
</dbReference>